<dbReference type="AlphaFoldDB" id="A0A5N7BQC1"/>
<evidence type="ECO:0000256" key="1">
    <source>
        <dbReference type="SAM" id="Coils"/>
    </source>
</evidence>
<dbReference type="Gene3D" id="1.20.1170.10">
    <property type="match status" value="1"/>
</dbReference>
<protein>
    <submittedName>
        <fullName evidence="3">Uncharacterized protein</fullName>
    </submittedName>
</protein>
<dbReference type="OrthoDB" id="4961018at2759"/>
<name>A0A5N7BQC1_PETAA</name>
<dbReference type="EMBL" id="ML735422">
    <property type="protein sequence ID" value="KAE8384002.1"/>
    <property type="molecule type" value="Genomic_DNA"/>
</dbReference>
<keyword evidence="2" id="KW-0472">Membrane</keyword>
<evidence type="ECO:0000313" key="3">
    <source>
        <dbReference type="EMBL" id="KAE8384002.1"/>
    </source>
</evidence>
<feature type="transmembrane region" description="Helical" evidence="2">
    <location>
        <begin position="176"/>
        <end position="199"/>
    </location>
</feature>
<organism evidence="3">
    <name type="scientific">Petromyces alliaceus</name>
    <name type="common">Aspergillus alliaceus</name>
    <dbReference type="NCBI Taxonomy" id="209559"/>
    <lineage>
        <taxon>Eukaryota</taxon>
        <taxon>Fungi</taxon>
        <taxon>Dikarya</taxon>
        <taxon>Ascomycota</taxon>
        <taxon>Pezizomycotina</taxon>
        <taxon>Eurotiomycetes</taxon>
        <taxon>Eurotiomycetidae</taxon>
        <taxon>Eurotiales</taxon>
        <taxon>Aspergillaceae</taxon>
        <taxon>Aspergillus</taxon>
        <taxon>Aspergillus subgen. Circumdati</taxon>
    </lineage>
</organism>
<proteinExistence type="predicted"/>
<keyword evidence="2" id="KW-1133">Transmembrane helix</keyword>
<feature type="transmembrane region" description="Helical" evidence="2">
    <location>
        <begin position="145"/>
        <end position="170"/>
    </location>
</feature>
<accession>A0A5N7BQC1</accession>
<keyword evidence="2" id="KW-0812">Transmembrane</keyword>
<gene>
    <name evidence="3" type="ORF">BDV23DRAFT_189657</name>
</gene>
<reference evidence="3" key="1">
    <citation type="submission" date="2019-04" db="EMBL/GenBank/DDBJ databases">
        <title>Friends and foes A comparative genomics studyof 23 Aspergillus species from section Flavi.</title>
        <authorList>
            <consortium name="DOE Joint Genome Institute"/>
            <person name="Kjaerbolling I."/>
            <person name="Vesth T."/>
            <person name="Frisvad J.C."/>
            <person name="Nybo J.L."/>
            <person name="Theobald S."/>
            <person name="Kildgaard S."/>
            <person name="Isbrandt T."/>
            <person name="Kuo A."/>
            <person name="Sato A."/>
            <person name="Lyhne E.K."/>
            <person name="Kogle M.E."/>
            <person name="Wiebenga A."/>
            <person name="Kun R.S."/>
            <person name="Lubbers R.J."/>
            <person name="Makela M.R."/>
            <person name="Barry K."/>
            <person name="Chovatia M."/>
            <person name="Clum A."/>
            <person name="Daum C."/>
            <person name="Haridas S."/>
            <person name="He G."/>
            <person name="LaButti K."/>
            <person name="Lipzen A."/>
            <person name="Mondo S."/>
            <person name="Riley R."/>
            <person name="Salamov A."/>
            <person name="Simmons B.A."/>
            <person name="Magnuson J.K."/>
            <person name="Henrissat B."/>
            <person name="Mortensen U.H."/>
            <person name="Larsen T.O."/>
            <person name="Devries R.P."/>
            <person name="Grigoriev I.V."/>
            <person name="Machida M."/>
            <person name="Baker S.E."/>
            <person name="Andersen M.R."/>
        </authorList>
    </citation>
    <scope>NUCLEOTIDE SEQUENCE [LARGE SCALE GENOMIC DNA]</scope>
    <source>
        <strain evidence="3">IBT 14317</strain>
    </source>
</reference>
<feature type="coiled-coil region" evidence="1">
    <location>
        <begin position="121"/>
        <end position="148"/>
    </location>
</feature>
<feature type="coiled-coil region" evidence="1">
    <location>
        <begin position="199"/>
        <end position="233"/>
    </location>
</feature>
<dbReference type="SUPFAM" id="SSF58100">
    <property type="entry name" value="Bacterial hemolysins"/>
    <property type="match status" value="1"/>
</dbReference>
<dbReference type="Proteomes" id="UP000326877">
    <property type="component" value="Unassembled WGS sequence"/>
</dbReference>
<keyword evidence="1" id="KW-0175">Coiled coil</keyword>
<evidence type="ECO:0000256" key="2">
    <source>
        <dbReference type="SAM" id="Phobius"/>
    </source>
</evidence>
<sequence length="315" mass="35089">MLFLQLQVKLQEIDSIHIPPGGRFSPKLIEFQKKYYKVLSQSRDIATKIAQYGRSFSDVVVDFCKDKTISIEDRKHKIGRFIDKSKTFEQQAKDMDTAFNTLKTEFGTFVSTFATWAVDKEKEITERIKKIMAELEALGKKLEKLLIALYTMAGITVAAVPATAIAAALSGPFMPFVMIGGLLFAGASLISTIGIYIAVQNVKNEIAQKTREKKDLESQIDRIRTARTSLENLGSTSIVKFGENITVLATYWTRAQSDAISIQGWLNDGADDAEWPDSLGKDLKNGVDMYTIMATYLEEYARGVGQLNLDTDVVV</sequence>